<protein>
    <recommendedName>
        <fullName evidence="3">Zn(2)-C6 fungal-type domain-containing protein</fullName>
    </recommendedName>
</protein>
<dbReference type="PANTHER" id="PTHR47785:SF4">
    <property type="entry name" value="ZN(II)2CYS6 TRANSCRIPTION FACTOR (EUROFUNG)"/>
    <property type="match status" value="1"/>
</dbReference>
<evidence type="ECO:0000313" key="4">
    <source>
        <dbReference type="EMBL" id="OIW28891.1"/>
    </source>
</evidence>
<evidence type="ECO:0000313" key="5">
    <source>
        <dbReference type="Proteomes" id="UP000182658"/>
    </source>
</evidence>
<dbReference type="PROSITE" id="PS00463">
    <property type="entry name" value="ZN2_CY6_FUNGAL_1"/>
    <property type="match status" value="1"/>
</dbReference>
<proteinExistence type="predicted"/>
<evidence type="ECO:0000256" key="1">
    <source>
        <dbReference type="ARBA" id="ARBA00023242"/>
    </source>
</evidence>
<feature type="compositionally biased region" description="Polar residues" evidence="2">
    <location>
        <begin position="338"/>
        <end position="348"/>
    </location>
</feature>
<dbReference type="PROSITE" id="PS50048">
    <property type="entry name" value="ZN2_CY6_FUNGAL_2"/>
    <property type="match status" value="1"/>
</dbReference>
<organism evidence="4 5">
    <name type="scientific">Coniochaeta ligniaria NRRL 30616</name>
    <dbReference type="NCBI Taxonomy" id="1408157"/>
    <lineage>
        <taxon>Eukaryota</taxon>
        <taxon>Fungi</taxon>
        <taxon>Dikarya</taxon>
        <taxon>Ascomycota</taxon>
        <taxon>Pezizomycotina</taxon>
        <taxon>Sordariomycetes</taxon>
        <taxon>Sordariomycetidae</taxon>
        <taxon>Coniochaetales</taxon>
        <taxon>Coniochaetaceae</taxon>
        <taxon>Coniochaeta</taxon>
    </lineage>
</organism>
<dbReference type="InterPro" id="IPR001138">
    <property type="entry name" value="Zn2Cys6_DnaBD"/>
</dbReference>
<evidence type="ECO:0000256" key="2">
    <source>
        <dbReference type="SAM" id="MobiDB-lite"/>
    </source>
</evidence>
<feature type="region of interest" description="Disordered" evidence="2">
    <location>
        <begin position="1"/>
        <end position="203"/>
    </location>
</feature>
<dbReference type="OrthoDB" id="5244761at2759"/>
<dbReference type="PANTHER" id="PTHR47785">
    <property type="entry name" value="ZN(II)2CYS6 TRANSCRIPTION FACTOR (EUROFUNG)-RELATED-RELATED"/>
    <property type="match status" value="1"/>
</dbReference>
<dbReference type="InterPro" id="IPR053181">
    <property type="entry name" value="EcdB-like_regulator"/>
</dbReference>
<feature type="domain" description="Zn(2)-C6 fungal-type" evidence="3">
    <location>
        <begin position="229"/>
        <end position="258"/>
    </location>
</feature>
<feature type="region of interest" description="Disordered" evidence="2">
    <location>
        <begin position="578"/>
        <end position="611"/>
    </location>
</feature>
<dbReference type="Proteomes" id="UP000182658">
    <property type="component" value="Unassembled WGS sequence"/>
</dbReference>
<feature type="compositionally biased region" description="Pro residues" evidence="2">
    <location>
        <begin position="1146"/>
        <end position="1157"/>
    </location>
</feature>
<sequence length="1157" mass="127926">MDQGPPDSKRPRLFGSHAGVSLLHPTPSPTASQPPHHPAPPPAQYQPPYPYSRPPEHHPPPNPHPHHIIPPPPPGPSHIDDRRHHEPDRYPPMQEHRQPPPSPAHPQYPYPLRDAMVKADPGDDTLPQLRRPHSTGNAPEALPGTPHPSLPPHPPPPPPEDRRHMSFDGGPQPPLYRQPSYPAPPQTPISHSTPYEYGQSYGPSHHEMAQYAIPITATAKRKAQRASQACDSCRQLKAKCDETKPCKSCKEKKLECKYRDPAPKAQDKVSGDILDAIQNLQAAFDRREAQSERFERILSKLGAKMGFAVEGMLEEDDGTHRPVSGASAGHAADGSFSYSPENVTNSTEMEVEGQQGGPEIEPERDARQLAESYQARTTLRELAKDEEMEDEPPGPPVAPGQPAIPLNHTTLASMLLKWKPIKQLVQHHLVREGIKYEDEFPIQQEERRGLLRLFGRGEGQGTGIIDREASVDQGSWEGYDDYSDAGAPSPADCWGTIGGLTPPAASDSKGAVNVPTLDFTESTVWKYVKSYEENIQNMHPLIIPKELYAMVRLFLDNVQRTTAKRSNKHADMARFADPRDHRDQSTPQYADVGMKRKRSPGVDASDTPPGVSPVYSKPVKPVFERSIQNALVLLVLALGKICLWKDKIPEVVPVSDPSQGSPVIRNGHPLSPMQGSPPSYAPIPMSSALPSPKDLAGSRRGSFQSGSNVLPKIVPFAKRNLDVIPGLDYFATATDILGGQLGGSTLRHVYANILAGLYHGQLGRVLESYAYIRQASYALQTKMRPSFDRLSKLHQDFPFDPSVIQTLRDNQLVYAFWSCLQLESDIIAELPLPQSGILAFEEIIPYPNPNLARQHGFDPRVLASFSAQLYLRKALNQVHQMLYDPSKSQQGPLPQAPRLDGEFNIIKYIEEALDMRFVPQEFKFDQNDPPATDLLSARLRAKYWGALVITFRPFIRQIVHFHQQRTALNSPVPISGDFRSDVAVPVIGPEATTENDIDPKIIEYARKGIHALIQSTRAFHGLGPQRFIITNVFGTAHAQWGNLLVLSAVYKDPILSKFVPERLLRDLLSKTISFFKIVAHSSSSLSIDMRILQGLERELFYPRVDIQGPNSSFSSTTTSDTLTLAPMVTSTPGSMQAPGAPMDGILPPPPPPTSQPL</sequence>
<dbReference type="AlphaFoldDB" id="A0A1J7INX5"/>
<keyword evidence="5" id="KW-1185">Reference proteome</keyword>
<feature type="compositionally biased region" description="Basic and acidic residues" evidence="2">
    <location>
        <begin position="78"/>
        <end position="98"/>
    </location>
</feature>
<feature type="region of interest" description="Disordered" evidence="2">
    <location>
        <begin position="654"/>
        <end position="681"/>
    </location>
</feature>
<name>A0A1J7INX5_9PEZI</name>
<keyword evidence="1" id="KW-0539">Nucleus</keyword>
<feature type="compositionally biased region" description="Pro residues" evidence="2">
    <location>
        <begin position="99"/>
        <end position="109"/>
    </location>
</feature>
<feature type="compositionally biased region" description="Low complexity" evidence="2">
    <location>
        <begin position="324"/>
        <end position="337"/>
    </location>
</feature>
<gene>
    <name evidence="4" type="ORF">CONLIGDRAFT_397575</name>
</gene>
<dbReference type="CDD" id="cd00067">
    <property type="entry name" value="GAL4"/>
    <property type="match status" value="1"/>
</dbReference>
<feature type="compositionally biased region" description="Pro residues" evidence="2">
    <location>
        <begin position="171"/>
        <end position="187"/>
    </location>
</feature>
<dbReference type="SUPFAM" id="SSF57701">
    <property type="entry name" value="Zn2/Cys6 DNA-binding domain"/>
    <property type="match status" value="1"/>
</dbReference>
<feature type="compositionally biased region" description="Pro residues" evidence="2">
    <location>
        <begin position="35"/>
        <end position="53"/>
    </location>
</feature>
<dbReference type="STRING" id="1408157.A0A1J7INX5"/>
<dbReference type="EMBL" id="KV875098">
    <property type="protein sequence ID" value="OIW28891.1"/>
    <property type="molecule type" value="Genomic_DNA"/>
</dbReference>
<dbReference type="Gene3D" id="4.10.240.10">
    <property type="entry name" value="Zn(2)-C6 fungal-type DNA-binding domain"/>
    <property type="match status" value="1"/>
</dbReference>
<dbReference type="InterPro" id="IPR036864">
    <property type="entry name" value="Zn2-C6_fun-type_DNA-bd_sf"/>
</dbReference>
<accession>A0A1J7INX5</accession>
<dbReference type="GO" id="GO:0008270">
    <property type="term" value="F:zinc ion binding"/>
    <property type="evidence" value="ECO:0007669"/>
    <property type="project" value="InterPro"/>
</dbReference>
<feature type="region of interest" description="Disordered" evidence="2">
    <location>
        <begin position="1125"/>
        <end position="1157"/>
    </location>
</feature>
<feature type="compositionally biased region" description="Pro residues" evidence="2">
    <location>
        <begin position="60"/>
        <end position="76"/>
    </location>
</feature>
<reference evidence="4 5" key="1">
    <citation type="submission" date="2016-10" db="EMBL/GenBank/DDBJ databases">
        <title>Draft genome sequence of Coniochaeta ligniaria NRRL30616, a lignocellulolytic fungus for bioabatement of inhibitors in plant biomass hydrolysates.</title>
        <authorList>
            <consortium name="DOE Joint Genome Institute"/>
            <person name="Jimenez D.J."/>
            <person name="Hector R.E."/>
            <person name="Riley R."/>
            <person name="Sun H."/>
            <person name="Grigoriev I.V."/>
            <person name="Van Elsas J.D."/>
            <person name="Nichols N.N."/>
        </authorList>
    </citation>
    <scope>NUCLEOTIDE SEQUENCE [LARGE SCALE GENOMIC DNA]</scope>
    <source>
        <strain evidence="4 5">NRRL 30616</strain>
    </source>
</reference>
<dbReference type="Pfam" id="PF00172">
    <property type="entry name" value="Zn_clus"/>
    <property type="match status" value="1"/>
</dbReference>
<dbReference type="SMART" id="SM00066">
    <property type="entry name" value="GAL4"/>
    <property type="match status" value="1"/>
</dbReference>
<dbReference type="GO" id="GO:0000981">
    <property type="term" value="F:DNA-binding transcription factor activity, RNA polymerase II-specific"/>
    <property type="evidence" value="ECO:0007669"/>
    <property type="project" value="InterPro"/>
</dbReference>
<dbReference type="InParanoid" id="A0A1J7INX5"/>
<feature type="compositionally biased region" description="Pro residues" evidence="2">
    <location>
        <begin position="145"/>
        <end position="158"/>
    </location>
</feature>
<feature type="region of interest" description="Disordered" evidence="2">
    <location>
        <begin position="316"/>
        <end position="368"/>
    </location>
</feature>
<feature type="region of interest" description="Disordered" evidence="2">
    <location>
        <begin position="384"/>
        <end position="405"/>
    </location>
</feature>
<evidence type="ECO:0000259" key="3">
    <source>
        <dbReference type="PROSITE" id="PS50048"/>
    </source>
</evidence>